<name>A0A9P8A7D1_MORAP</name>
<feature type="compositionally biased region" description="Basic and acidic residues" evidence="1">
    <location>
        <begin position="733"/>
        <end position="755"/>
    </location>
</feature>
<feature type="compositionally biased region" description="Acidic residues" evidence="1">
    <location>
        <begin position="361"/>
        <end position="373"/>
    </location>
</feature>
<feature type="compositionally biased region" description="Basic and acidic residues" evidence="1">
    <location>
        <begin position="1049"/>
        <end position="1062"/>
    </location>
</feature>
<evidence type="ECO:0000256" key="1">
    <source>
        <dbReference type="SAM" id="MobiDB-lite"/>
    </source>
</evidence>
<dbReference type="SUPFAM" id="SSF82199">
    <property type="entry name" value="SET domain"/>
    <property type="match status" value="1"/>
</dbReference>
<reference evidence="3" key="1">
    <citation type="submission" date="2021-07" db="EMBL/GenBank/DDBJ databases">
        <title>Draft genome of Mortierella alpina, strain LL118, isolated from an aspen leaf litter sample.</title>
        <authorList>
            <person name="Yang S."/>
            <person name="Vinatzer B.A."/>
        </authorList>
    </citation>
    <scope>NUCLEOTIDE SEQUENCE</scope>
    <source>
        <strain evidence="3">LL118</strain>
    </source>
</reference>
<feature type="region of interest" description="Disordered" evidence="1">
    <location>
        <begin position="733"/>
        <end position="781"/>
    </location>
</feature>
<dbReference type="PROSITE" id="PS50280">
    <property type="entry name" value="SET"/>
    <property type="match status" value="1"/>
</dbReference>
<feature type="compositionally biased region" description="Polar residues" evidence="1">
    <location>
        <begin position="1"/>
        <end position="13"/>
    </location>
</feature>
<feature type="compositionally biased region" description="Low complexity" evidence="1">
    <location>
        <begin position="316"/>
        <end position="329"/>
    </location>
</feature>
<dbReference type="Gene3D" id="2.170.270.10">
    <property type="entry name" value="SET domain"/>
    <property type="match status" value="1"/>
</dbReference>
<feature type="region of interest" description="Disordered" evidence="1">
    <location>
        <begin position="267"/>
        <end position="295"/>
    </location>
</feature>
<sequence>MPTAQPTYTAKETSPSPVPTAPLPLAPPSSSSSSAPLQQFPSSSASTSTAAASPSYRFPANASTMDQHHPHWQHHQHYNDRSRKEPEHHYPHEPSDSHDHYYQQQQHHHHHHHQTTSYHTQQHSHPNGHSYPRGDPLYGRRGHRYSTDSAAADTLLMLSAAAFMDPAAARSVMAADADKRIGGHSFSSTASHDDHYSSYLGRPHGTSHYSSRYSPPPQEPRPHAMAKTVSAPASSLSAALHSLPPFSRLHHHQQQQHLDHVREMDIDLATPPPTSNNSRFKSESFQQTGSRHMDVDGATSRATNFASKTSFSPAASAALPAKSEPSSSSMHVDAEGPGRQHVLESHPSKNGAKDVKHEKEDPEEEEEEEDEVMSEGVVHVNARLAPIALSPQTKRRCPSSVPHPLPPLPPSISTSAANLPQSQQQDPPKTPTSARTPRTPKQTKAPKLPRTPRTAKRSQGDYQASSGSRGKNGTKDSLGDYFFSPFPPSSSPASSPSSLSSFHDQLQMLTCNFVSVQPHASPTGRFRRVPSSILTSTATPPVSPPASPGLDLLRDSPFHAGLRSATTSPTKASGSGSASVPPSPGLARSGAMTPQRSHFKPRWHTQPYMMFLALRAMPDRTAARQELIMAAVELDKKFSAEKGLPRVFTGKTPMNSASACLTNNGDKYFIPFKPEGSRSTHFRLAYQPVDFPTAVNEYNRWMDQLVQHDWPLCFGIPKEGALSATSMDDRQDIGAMKRSDSPPESKKRSADHEEAGQDLDLASGSSNNSNNSSSISSKKVKAENDSLQLSLQASSLESNSNCSRDDTRVADKMQRLDIQAANRFSGSPSYPSTPTRITTTTTAAAATTTAAAAATTATATATAMTSSMSQEEVARHNRKVGYRLEDLDTRHVPTQLSNIVRVGPSTVPNAGNGVFAVMDLPVGTPLGFYFGVPMTENEFDSLKDGVGMATQYSIMYHRTVLDATDESGQPYTDPQGVLYCPFHFMNEDPDGNVSFIAGSTVNQVICTTNREVKAGEELLVFYGKEMMDHHRPWAVPAATALAAGGGGQDGHHHVGEGGESRKSRAGSRSRASSPVKKATPSMTTAPATTTTTTTATTATTSTMMEEGGRPRRETVYKPARYTR</sequence>
<dbReference type="InterPro" id="IPR046341">
    <property type="entry name" value="SET_dom_sf"/>
</dbReference>
<feature type="region of interest" description="Disordered" evidence="1">
    <location>
        <begin position="533"/>
        <end position="598"/>
    </location>
</feature>
<feature type="compositionally biased region" description="Basic and acidic residues" evidence="1">
    <location>
        <begin position="77"/>
        <end position="101"/>
    </location>
</feature>
<feature type="compositionally biased region" description="Low complexity" evidence="1">
    <location>
        <begin position="1066"/>
        <end position="1103"/>
    </location>
</feature>
<gene>
    <name evidence="3" type="ORF">KVV02_000519</name>
</gene>
<dbReference type="AlphaFoldDB" id="A0A9P8A7D1"/>
<feature type="compositionally biased region" description="Basic and acidic residues" evidence="1">
    <location>
        <begin position="1106"/>
        <end position="1115"/>
    </location>
</feature>
<feature type="compositionally biased region" description="Low complexity" evidence="1">
    <location>
        <begin position="28"/>
        <end position="55"/>
    </location>
</feature>
<feature type="compositionally biased region" description="Pro residues" evidence="1">
    <location>
        <begin position="401"/>
        <end position="410"/>
    </location>
</feature>
<accession>A0A9P8A7D1</accession>
<feature type="compositionally biased region" description="Basic and acidic residues" evidence="1">
    <location>
        <begin position="332"/>
        <end position="360"/>
    </location>
</feature>
<feature type="compositionally biased region" description="Polar residues" evidence="1">
    <location>
        <begin position="460"/>
        <end position="471"/>
    </location>
</feature>
<feature type="region of interest" description="Disordered" evidence="1">
    <location>
        <begin position="1041"/>
        <end position="1123"/>
    </location>
</feature>
<dbReference type="Proteomes" id="UP000717515">
    <property type="component" value="Unassembled WGS sequence"/>
</dbReference>
<dbReference type="CDD" id="cd08161">
    <property type="entry name" value="SET"/>
    <property type="match status" value="1"/>
</dbReference>
<feature type="region of interest" description="Disordered" evidence="1">
    <location>
        <begin position="1"/>
        <end position="144"/>
    </location>
</feature>
<dbReference type="Pfam" id="PF00856">
    <property type="entry name" value="SET"/>
    <property type="match status" value="1"/>
</dbReference>
<feature type="region of interest" description="Disordered" evidence="1">
    <location>
        <begin position="185"/>
        <end position="233"/>
    </location>
</feature>
<feature type="region of interest" description="Disordered" evidence="1">
    <location>
        <begin position="387"/>
        <end position="500"/>
    </location>
</feature>
<feature type="compositionally biased region" description="Pro residues" evidence="1">
    <location>
        <begin position="16"/>
        <end position="27"/>
    </location>
</feature>
<comment type="caution">
    <text evidence="3">The sequence shown here is derived from an EMBL/GenBank/DDBJ whole genome shotgun (WGS) entry which is preliminary data.</text>
</comment>
<evidence type="ECO:0000259" key="2">
    <source>
        <dbReference type="PROSITE" id="PS50280"/>
    </source>
</evidence>
<feature type="compositionally biased region" description="Low complexity" evidence="1">
    <location>
        <begin position="115"/>
        <end position="125"/>
    </location>
</feature>
<feature type="domain" description="SET" evidence="2">
    <location>
        <begin position="898"/>
        <end position="1023"/>
    </location>
</feature>
<dbReference type="EMBL" id="JAIFTL010000051">
    <property type="protein sequence ID" value="KAG9325010.1"/>
    <property type="molecule type" value="Genomic_DNA"/>
</dbReference>
<protein>
    <recommendedName>
        <fullName evidence="2">SET domain-containing protein</fullName>
    </recommendedName>
</protein>
<feature type="compositionally biased region" description="Polar residues" evidence="1">
    <location>
        <begin position="416"/>
        <end position="442"/>
    </location>
</feature>
<feature type="compositionally biased region" description="Low complexity" evidence="1">
    <location>
        <begin position="763"/>
        <end position="777"/>
    </location>
</feature>
<feature type="compositionally biased region" description="Polar residues" evidence="1">
    <location>
        <begin position="275"/>
        <end position="290"/>
    </location>
</feature>
<organism evidence="3 4">
    <name type="scientific">Mortierella alpina</name>
    <name type="common">Oleaginous fungus</name>
    <name type="synonym">Mortierella renispora</name>
    <dbReference type="NCBI Taxonomy" id="64518"/>
    <lineage>
        <taxon>Eukaryota</taxon>
        <taxon>Fungi</taxon>
        <taxon>Fungi incertae sedis</taxon>
        <taxon>Mucoromycota</taxon>
        <taxon>Mortierellomycotina</taxon>
        <taxon>Mortierellomycetes</taxon>
        <taxon>Mortierellales</taxon>
        <taxon>Mortierellaceae</taxon>
        <taxon>Mortierella</taxon>
    </lineage>
</organism>
<feature type="compositionally biased region" description="Low complexity" evidence="1">
    <location>
        <begin position="491"/>
        <end position="500"/>
    </location>
</feature>
<evidence type="ECO:0000313" key="3">
    <source>
        <dbReference type="EMBL" id="KAG9325010.1"/>
    </source>
</evidence>
<proteinExistence type="predicted"/>
<feature type="region of interest" description="Disordered" evidence="1">
    <location>
        <begin position="316"/>
        <end position="375"/>
    </location>
</feature>
<dbReference type="InterPro" id="IPR001214">
    <property type="entry name" value="SET_dom"/>
</dbReference>
<evidence type="ECO:0000313" key="4">
    <source>
        <dbReference type="Proteomes" id="UP000717515"/>
    </source>
</evidence>